<evidence type="ECO:0000313" key="4">
    <source>
        <dbReference type="EMBL" id="JAS89751.1"/>
    </source>
</evidence>
<dbReference type="GO" id="GO:0016740">
    <property type="term" value="F:transferase activity"/>
    <property type="evidence" value="ECO:0007669"/>
    <property type="project" value="UniProtKB-KW"/>
</dbReference>
<dbReference type="InterPro" id="IPR029426">
    <property type="entry name" value="FAM86_N"/>
</dbReference>
<feature type="domain" description="FAM86 N-terminal" evidence="3">
    <location>
        <begin position="17"/>
        <end position="100"/>
    </location>
</feature>
<gene>
    <name evidence="4" type="ORF">g.39484</name>
</gene>
<reference evidence="4" key="1">
    <citation type="submission" date="2015-11" db="EMBL/GenBank/DDBJ databases">
        <title>De novo transcriptome assembly of four potential Pierce s Disease insect vectors from Arizona vineyards.</title>
        <authorList>
            <person name="Tassone E.E."/>
        </authorList>
    </citation>
    <scope>NUCLEOTIDE SEQUENCE</scope>
</reference>
<dbReference type="PANTHER" id="PTHR14614">
    <property type="entry name" value="HEPATOCELLULAR CARCINOMA-ASSOCIATED ANTIGEN"/>
    <property type="match status" value="1"/>
</dbReference>
<dbReference type="AlphaFoldDB" id="A0A1B6IS42"/>
<proteinExistence type="inferred from homology"/>
<protein>
    <recommendedName>
        <fullName evidence="3">FAM86 N-terminal domain-containing protein</fullName>
    </recommendedName>
</protein>
<dbReference type="InterPro" id="IPR029063">
    <property type="entry name" value="SAM-dependent_MTases_sf"/>
</dbReference>
<sequence length="331" mass="37529">MLFELPNNEFVPDVLAIQKVFFSCSVLTSRDWEEVIKFIREDEDPLIAQNKVLEATVSHPLNQLYPVKEEYQRLFLKKLISQLEACGEEVSNEVYKNYIEKLNSTSELQEHHHRHFRIEGKGFITLQESTRFVTGGTTGLQTWEGGLALAEWCIQHSSEITGRRVLELGCGVGLTGLAVSVTCRPLSYTLTDCHPSVLSALEHNLRLNQPLFTGTKVTSQLLDWEDSERHHLPNPVDIVLAADVVYDERLFPALVNTLRHFLSNKSTCAILACTERNPSTLATFLQHLEENHLGVEELVCPAPAVFRYSTSPPIRLFCCSERTQELRPPRC</sequence>
<dbReference type="SUPFAM" id="SSF53335">
    <property type="entry name" value="S-adenosyl-L-methionine-dependent methyltransferases"/>
    <property type="match status" value="1"/>
</dbReference>
<dbReference type="Gene3D" id="3.40.50.150">
    <property type="entry name" value="Vaccinia Virus protein VP39"/>
    <property type="match status" value="1"/>
</dbReference>
<evidence type="ECO:0000256" key="1">
    <source>
        <dbReference type="ARBA" id="ARBA00005511"/>
    </source>
</evidence>
<keyword evidence="2" id="KW-0808">Transferase</keyword>
<evidence type="ECO:0000256" key="2">
    <source>
        <dbReference type="ARBA" id="ARBA00022679"/>
    </source>
</evidence>
<comment type="similarity">
    <text evidence="1">Belongs to the class I-like SAM-binding methyltransferase superfamily. EEF2KMT family.</text>
</comment>
<dbReference type="InterPro" id="IPR019410">
    <property type="entry name" value="Methyltransf_16"/>
</dbReference>
<evidence type="ECO:0000259" key="3">
    <source>
        <dbReference type="Pfam" id="PF14904"/>
    </source>
</evidence>
<accession>A0A1B6IS42</accession>
<dbReference type="PANTHER" id="PTHR14614:SF130">
    <property type="entry name" value="PROTEIN-LYSINE N-METHYLTRANSFERASE EEF2KMT"/>
    <property type="match status" value="1"/>
</dbReference>
<organism evidence="4">
    <name type="scientific">Homalodisca liturata</name>
    <dbReference type="NCBI Taxonomy" id="320908"/>
    <lineage>
        <taxon>Eukaryota</taxon>
        <taxon>Metazoa</taxon>
        <taxon>Ecdysozoa</taxon>
        <taxon>Arthropoda</taxon>
        <taxon>Hexapoda</taxon>
        <taxon>Insecta</taxon>
        <taxon>Pterygota</taxon>
        <taxon>Neoptera</taxon>
        <taxon>Paraneoptera</taxon>
        <taxon>Hemiptera</taxon>
        <taxon>Auchenorrhyncha</taxon>
        <taxon>Membracoidea</taxon>
        <taxon>Cicadellidae</taxon>
        <taxon>Cicadellinae</taxon>
        <taxon>Proconiini</taxon>
        <taxon>Homalodisca</taxon>
    </lineage>
</organism>
<dbReference type="CDD" id="cd02440">
    <property type="entry name" value="AdoMet_MTases"/>
    <property type="match status" value="1"/>
</dbReference>
<dbReference type="GO" id="GO:0032991">
    <property type="term" value="C:protein-containing complex"/>
    <property type="evidence" value="ECO:0007669"/>
    <property type="project" value="TreeGrafter"/>
</dbReference>
<dbReference type="Pfam" id="PF14904">
    <property type="entry name" value="FAM86"/>
    <property type="match status" value="1"/>
</dbReference>
<dbReference type="Pfam" id="PF10294">
    <property type="entry name" value="Methyltransf_16"/>
    <property type="match status" value="1"/>
</dbReference>
<name>A0A1B6IS42_9HEMI</name>
<dbReference type="EMBL" id="GECU01017955">
    <property type="protein sequence ID" value="JAS89751.1"/>
    <property type="molecule type" value="Transcribed_RNA"/>
</dbReference>